<keyword evidence="4" id="KW-0256">Endoplasmic reticulum</keyword>
<feature type="region of interest" description="Disordered" evidence="7">
    <location>
        <begin position="125"/>
        <end position="151"/>
    </location>
</feature>
<dbReference type="GO" id="GO:0005783">
    <property type="term" value="C:endoplasmic reticulum"/>
    <property type="evidence" value="ECO:0007669"/>
    <property type="project" value="UniProtKB-SubCell"/>
</dbReference>
<evidence type="ECO:0000256" key="4">
    <source>
        <dbReference type="ARBA" id="ARBA00022824"/>
    </source>
</evidence>
<evidence type="ECO:0000256" key="3">
    <source>
        <dbReference type="ARBA" id="ARBA00004370"/>
    </source>
</evidence>
<keyword evidence="5" id="KW-0496">Mitochondrion</keyword>
<evidence type="ECO:0000256" key="2">
    <source>
        <dbReference type="ARBA" id="ARBA00004240"/>
    </source>
</evidence>
<dbReference type="PANTHER" id="PTHR48182:SF2">
    <property type="entry name" value="PROTEIN SERAC1"/>
    <property type="match status" value="1"/>
</dbReference>
<evidence type="ECO:0000256" key="6">
    <source>
        <dbReference type="ARBA" id="ARBA00023136"/>
    </source>
</evidence>
<evidence type="ECO:0000256" key="1">
    <source>
        <dbReference type="ARBA" id="ARBA00004173"/>
    </source>
</evidence>
<evidence type="ECO:0000256" key="7">
    <source>
        <dbReference type="SAM" id="MobiDB-lite"/>
    </source>
</evidence>
<dbReference type="GO" id="GO:0016020">
    <property type="term" value="C:membrane"/>
    <property type="evidence" value="ECO:0007669"/>
    <property type="project" value="UniProtKB-SubCell"/>
</dbReference>
<dbReference type="SUPFAM" id="SSF53474">
    <property type="entry name" value="alpha/beta-Hydrolases"/>
    <property type="match status" value="1"/>
</dbReference>
<evidence type="ECO:0000256" key="5">
    <source>
        <dbReference type="ARBA" id="ARBA00023128"/>
    </source>
</evidence>
<dbReference type="PANTHER" id="PTHR48182">
    <property type="entry name" value="PROTEIN SERAC1"/>
    <property type="match status" value="1"/>
</dbReference>
<evidence type="ECO:0008006" key="10">
    <source>
        <dbReference type="Google" id="ProtNLM"/>
    </source>
</evidence>
<keyword evidence="6" id="KW-0472">Membrane</keyword>
<dbReference type="Proteomes" id="UP000275480">
    <property type="component" value="Unassembled WGS sequence"/>
</dbReference>
<comment type="caution">
    <text evidence="8">The sequence shown here is derived from an EMBL/GenBank/DDBJ whole genome shotgun (WGS) entry which is preliminary data.</text>
</comment>
<dbReference type="InterPro" id="IPR029058">
    <property type="entry name" value="AB_hydrolase_fold"/>
</dbReference>
<accession>A0AB74CL90</accession>
<sequence length="151" mass="16565">MDKLRVINNPPETEIQAVDVVAVHGVAGYKTSTWESLDPGTISYVEWFSGRSIVRVSVYEYHFISKGANAFTRLGLRAEALEMLEAISRLQGGKQTKIVFVGHDIGGILIKEALIQAAFGHDADDQHNEGELENVEGKEYSSDDGDLKGDD</sequence>
<name>A0AB74CL90_ASPFL</name>
<dbReference type="GO" id="GO:0005739">
    <property type="term" value="C:mitochondrion"/>
    <property type="evidence" value="ECO:0007669"/>
    <property type="project" value="UniProtKB-SubCell"/>
</dbReference>
<dbReference type="AlphaFoldDB" id="A0AB74CL90"/>
<gene>
    <name evidence="8" type="ORF">CA14_008353</name>
</gene>
<dbReference type="InterPro" id="IPR052374">
    <property type="entry name" value="SERAC1"/>
</dbReference>
<organism evidence="8 9">
    <name type="scientific">Aspergillus flavus</name>
    <dbReference type="NCBI Taxonomy" id="5059"/>
    <lineage>
        <taxon>Eukaryota</taxon>
        <taxon>Fungi</taxon>
        <taxon>Dikarya</taxon>
        <taxon>Ascomycota</taxon>
        <taxon>Pezizomycotina</taxon>
        <taxon>Eurotiomycetes</taxon>
        <taxon>Eurotiomycetidae</taxon>
        <taxon>Eurotiales</taxon>
        <taxon>Aspergillaceae</taxon>
        <taxon>Aspergillus</taxon>
        <taxon>Aspergillus subgen. Circumdati</taxon>
    </lineage>
</organism>
<proteinExistence type="predicted"/>
<protein>
    <recommendedName>
        <fullName evidence="10">DUF676 domain-containing protein</fullName>
    </recommendedName>
</protein>
<reference evidence="8 9" key="1">
    <citation type="submission" date="2018-07" db="EMBL/GenBank/DDBJ databases">
        <title>Identification of spontaneous genetic mutation associated with occurrence of a yellow conidial color mutant of Aspergillus flavus.</title>
        <authorList>
            <person name="Chang P.-K."/>
            <person name="Mack B.M."/>
            <person name="Scharfenstein L."/>
            <person name="Gilbert M.K."/>
        </authorList>
    </citation>
    <scope>NUCLEOTIDE SEQUENCE [LARGE SCALE GENOMIC DNA]</scope>
    <source>
        <strain evidence="8 9">CA14</strain>
    </source>
</reference>
<evidence type="ECO:0000313" key="9">
    <source>
        <dbReference type="Proteomes" id="UP000275480"/>
    </source>
</evidence>
<dbReference type="EMBL" id="QQZZ01000034">
    <property type="protein sequence ID" value="RMZ46335.1"/>
    <property type="molecule type" value="Genomic_DNA"/>
</dbReference>
<evidence type="ECO:0000313" key="8">
    <source>
        <dbReference type="EMBL" id="RMZ46335.1"/>
    </source>
</evidence>
<comment type="subcellular location">
    <subcellularLocation>
        <location evidence="2">Endoplasmic reticulum</location>
    </subcellularLocation>
    <subcellularLocation>
        <location evidence="3">Membrane</location>
    </subcellularLocation>
    <subcellularLocation>
        <location evidence="1">Mitochondrion</location>
    </subcellularLocation>
</comment>